<accession>A0ABR5A4J3</accession>
<dbReference type="Pfam" id="PF01636">
    <property type="entry name" value="APH"/>
    <property type="match status" value="1"/>
</dbReference>
<dbReference type="RefSeq" id="WP_041063573.1">
    <property type="nucleotide sequence ID" value="NZ_JXAL01000017.1"/>
</dbReference>
<dbReference type="PANTHER" id="PTHR39179">
    <property type="entry name" value="SPORE COAT PROTEIN I"/>
    <property type="match status" value="1"/>
</dbReference>
<gene>
    <name evidence="2" type="ORF">SD71_12165</name>
</gene>
<protein>
    <recommendedName>
        <fullName evidence="1">Aminoglycoside phosphotransferase domain-containing protein</fullName>
    </recommendedName>
</protein>
<comment type="caution">
    <text evidence="2">The sequence shown here is derived from an EMBL/GenBank/DDBJ whole genome shotgun (WGS) entry which is preliminary data.</text>
</comment>
<dbReference type="PANTHER" id="PTHR39179:SF1">
    <property type="entry name" value="SPORE COAT PROTEIN I"/>
    <property type="match status" value="1"/>
</dbReference>
<dbReference type="InterPro" id="IPR011009">
    <property type="entry name" value="Kinase-like_dom_sf"/>
</dbReference>
<dbReference type="SUPFAM" id="SSF56112">
    <property type="entry name" value="Protein kinase-like (PK-like)"/>
    <property type="match status" value="1"/>
</dbReference>
<dbReference type="EMBL" id="JXAL01000017">
    <property type="protein sequence ID" value="KIL35648.1"/>
    <property type="molecule type" value="Genomic_DNA"/>
</dbReference>
<evidence type="ECO:0000313" key="2">
    <source>
        <dbReference type="EMBL" id="KIL35648.1"/>
    </source>
</evidence>
<feature type="domain" description="Aminoglycoside phosphotransferase" evidence="1">
    <location>
        <begin position="28"/>
        <end position="255"/>
    </location>
</feature>
<sequence length="338" mass="39938">MSDRKKVLRIVRGFRLRPLRIIPIKKGVYRVVLRKGRKYSLKRMPVTAKRLRWMDRSLRCVRRHGFTRIAWRNPQAKAGRRLFVKKRSGGAPYVLVPWINGRWPSVHSRRHMRACGAALARFHQAGRPDRLKRRGAVNKVGQWPEELRARHSLIAKMVRRASRKKNKLSMDRSLSKHGEEILGFSNQARKLLRERGYRKICRTGSHLTCLCHGDGGPSNFIINSRGTHLIDFETLRIDLRAYDLYRVIYNSCKDHSWKFSIARNILNGYQTVTKLTEEDFAMLSTLLRFPRTTYLLLNRYRRSNRRVKKLIAKQFYRTLSAERKIAAFLKKLDRYSKR</sequence>
<proteinExistence type="predicted"/>
<dbReference type="Proteomes" id="UP000054526">
    <property type="component" value="Unassembled WGS sequence"/>
</dbReference>
<dbReference type="InterPro" id="IPR047175">
    <property type="entry name" value="CotS-like"/>
</dbReference>
<keyword evidence="3" id="KW-1185">Reference proteome</keyword>
<reference evidence="2 3" key="1">
    <citation type="submission" date="2014-12" db="EMBL/GenBank/DDBJ databases">
        <title>Draft genome sequence of Cohnella kolymensis strain B-2846.</title>
        <authorList>
            <person name="Karlyshev A.V."/>
            <person name="Kudryashova E.B."/>
        </authorList>
    </citation>
    <scope>NUCLEOTIDE SEQUENCE [LARGE SCALE GENOMIC DNA]</scope>
    <source>
        <strain evidence="2 3">VKM B-2846</strain>
    </source>
</reference>
<dbReference type="Gene3D" id="3.90.1200.10">
    <property type="match status" value="1"/>
</dbReference>
<dbReference type="InterPro" id="IPR002575">
    <property type="entry name" value="Aminoglycoside_PTrfase"/>
</dbReference>
<name>A0ABR5A4J3_9BACL</name>
<organism evidence="2 3">
    <name type="scientific">Cohnella kolymensis</name>
    <dbReference type="NCBI Taxonomy" id="1590652"/>
    <lineage>
        <taxon>Bacteria</taxon>
        <taxon>Bacillati</taxon>
        <taxon>Bacillota</taxon>
        <taxon>Bacilli</taxon>
        <taxon>Bacillales</taxon>
        <taxon>Paenibacillaceae</taxon>
        <taxon>Cohnella</taxon>
    </lineage>
</organism>
<dbReference type="Gene3D" id="3.30.200.20">
    <property type="entry name" value="Phosphorylase Kinase, domain 1"/>
    <property type="match status" value="1"/>
</dbReference>
<evidence type="ECO:0000313" key="3">
    <source>
        <dbReference type="Proteomes" id="UP000054526"/>
    </source>
</evidence>
<evidence type="ECO:0000259" key="1">
    <source>
        <dbReference type="Pfam" id="PF01636"/>
    </source>
</evidence>